<keyword evidence="2" id="KW-0378">Hydrolase</keyword>
<keyword evidence="1" id="KW-0479">Metal-binding</keyword>
<dbReference type="InterPro" id="IPR017850">
    <property type="entry name" value="Alkaline_phosphatase_core_sf"/>
</dbReference>
<feature type="domain" description="Sulfatase N-terminal" evidence="3">
    <location>
        <begin position="31"/>
        <end position="223"/>
    </location>
</feature>
<evidence type="ECO:0000256" key="2">
    <source>
        <dbReference type="ARBA" id="ARBA00022801"/>
    </source>
</evidence>
<gene>
    <name evidence="4" type="ORF">METZ01_LOCUS230957</name>
</gene>
<evidence type="ECO:0000313" key="4">
    <source>
        <dbReference type="EMBL" id="SVB78103.1"/>
    </source>
</evidence>
<dbReference type="GO" id="GO:0005737">
    <property type="term" value="C:cytoplasm"/>
    <property type="evidence" value="ECO:0007669"/>
    <property type="project" value="TreeGrafter"/>
</dbReference>
<dbReference type="InterPro" id="IPR000917">
    <property type="entry name" value="Sulfatase_N"/>
</dbReference>
<dbReference type="PANTHER" id="PTHR45953:SF1">
    <property type="entry name" value="IDURONATE 2-SULFATASE"/>
    <property type="match status" value="1"/>
</dbReference>
<protein>
    <recommendedName>
        <fullName evidence="3">Sulfatase N-terminal domain-containing protein</fullName>
    </recommendedName>
</protein>
<proteinExistence type="predicted"/>
<dbReference type="AlphaFoldDB" id="A0A382GU80"/>
<dbReference type="GO" id="GO:0008484">
    <property type="term" value="F:sulfuric ester hydrolase activity"/>
    <property type="evidence" value="ECO:0007669"/>
    <property type="project" value="TreeGrafter"/>
</dbReference>
<name>A0A382GU80_9ZZZZ</name>
<sequence length="323" mass="36780">PSKTQQMPEEAVPENWPVNSSRKFYSGHFDWSPLQSSNAEMADAKVVSWAAQQLAKRHDHPVFLSVGIYRPHVPWYVPQKYFDRFPLDEIQLPRHLPDDLDDLPAAGQAMAKRHWHKWITENGQWNKAVQGYLASLSFADDMVGELLDALDNGPMAGDTLIVFWGDHGYHLGEKENWEKFALWEDTTHVPLIIIDPRRTKPGTRCESPVSLLDLYPTLVELCGLDPTPQTLEGRSLAKHLAEPNAKTRRVAVTTQGKGNHAVRSSRYRYIRYADGSEELYDHKTDPHEWHNLVGDPSLARVKLRLAKRLPGVNAEPIQIKPRP</sequence>
<dbReference type="PANTHER" id="PTHR45953">
    <property type="entry name" value="IDURONATE 2-SULFATASE"/>
    <property type="match status" value="1"/>
</dbReference>
<reference evidence="4" key="1">
    <citation type="submission" date="2018-05" db="EMBL/GenBank/DDBJ databases">
        <authorList>
            <person name="Lanie J.A."/>
            <person name="Ng W.-L."/>
            <person name="Kazmierczak K.M."/>
            <person name="Andrzejewski T.M."/>
            <person name="Davidsen T.M."/>
            <person name="Wayne K.J."/>
            <person name="Tettelin H."/>
            <person name="Glass J.I."/>
            <person name="Rusch D."/>
            <person name="Podicherti R."/>
            <person name="Tsui H.-C.T."/>
            <person name="Winkler M.E."/>
        </authorList>
    </citation>
    <scope>NUCLEOTIDE SEQUENCE</scope>
</reference>
<dbReference type="Pfam" id="PF00884">
    <property type="entry name" value="Sulfatase"/>
    <property type="match status" value="1"/>
</dbReference>
<evidence type="ECO:0000256" key="1">
    <source>
        <dbReference type="ARBA" id="ARBA00022723"/>
    </source>
</evidence>
<evidence type="ECO:0000259" key="3">
    <source>
        <dbReference type="Pfam" id="PF00884"/>
    </source>
</evidence>
<dbReference type="EMBL" id="UINC01057200">
    <property type="protein sequence ID" value="SVB78103.1"/>
    <property type="molecule type" value="Genomic_DNA"/>
</dbReference>
<dbReference type="SUPFAM" id="SSF53649">
    <property type="entry name" value="Alkaline phosphatase-like"/>
    <property type="match status" value="1"/>
</dbReference>
<dbReference type="Gene3D" id="3.40.720.10">
    <property type="entry name" value="Alkaline Phosphatase, subunit A"/>
    <property type="match status" value="1"/>
</dbReference>
<accession>A0A382GU80</accession>
<dbReference type="GO" id="GO:0046872">
    <property type="term" value="F:metal ion binding"/>
    <property type="evidence" value="ECO:0007669"/>
    <property type="project" value="UniProtKB-KW"/>
</dbReference>
<organism evidence="4">
    <name type="scientific">marine metagenome</name>
    <dbReference type="NCBI Taxonomy" id="408172"/>
    <lineage>
        <taxon>unclassified sequences</taxon>
        <taxon>metagenomes</taxon>
        <taxon>ecological metagenomes</taxon>
    </lineage>
</organism>
<feature type="non-terminal residue" evidence="4">
    <location>
        <position position="1"/>
    </location>
</feature>